<dbReference type="InterPro" id="IPR010994">
    <property type="entry name" value="RuvA_2-like"/>
</dbReference>
<evidence type="ECO:0000259" key="7">
    <source>
        <dbReference type="SMART" id="SM00278"/>
    </source>
</evidence>
<name>A0A1D9DZ03_9MICO</name>
<dbReference type="STRING" id="535712.A4Z71_03425"/>
<dbReference type="GO" id="GO:0000400">
    <property type="term" value="F:four-way junction DNA binding"/>
    <property type="evidence" value="ECO:0007669"/>
    <property type="project" value="UniProtKB-UniRule"/>
</dbReference>
<dbReference type="HAMAP" id="MF_00031">
    <property type="entry name" value="DNA_HJ_migration_RuvA"/>
    <property type="match status" value="1"/>
</dbReference>
<gene>
    <name evidence="6" type="primary">ruvA</name>
    <name evidence="8" type="ORF">A4Z71_03425</name>
</gene>
<comment type="subunit">
    <text evidence="6">Homotetramer. Forms an RuvA(8)-RuvB(12)-Holliday junction (HJ) complex. HJ DNA is sandwiched between 2 RuvA tetramers; dsDNA enters through RuvA and exits via RuvB. An RuvB hexamer assembles on each DNA strand where it exits the tetramer. Each RuvB hexamer is contacted by two RuvA subunits (via domain III) on 2 adjacent RuvB subunits; this complex drives branch migration. In the full resolvosome a probable DNA-RuvA(4)-RuvB(12)-RuvC(2) complex forms which resolves the HJ.</text>
</comment>
<dbReference type="EMBL" id="CP015208">
    <property type="protein sequence ID" value="AOY56035.1"/>
    <property type="molecule type" value="Genomic_DNA"/>
</dbReference>
<keyword evidence="4 6" id="KW-0233">DNA recombination</keyword>
<comment type="function">
    <text evidence="6">The RuvA-RuvB-RuvC complex processes Holliday junction (HJ) DNA during genetic recombination and DNA repair, while the RuvA-RuvB complex plays an important role in the rescue of blocked DNA replication forks via replication fork reversal (RFR). RuvA specifically binds to HJ cruciform DNA, conferring on it an open structure. The RuvB hexamer acts as an ATP-dependent pump, pulling dsDNA into and through the RuvAB complex. HJ branch migration allows RuvC to scan DNA until it finds its consensus sequence, where it cleaves and resolves the cruciform DNA.</text>
</comment>
<evidence type="ECO:0000313" key="9">
    <source>
        <dbReference type="Proteomes" id="UP000243784"/>
    </source>
</evidence>
<evidence type="ECO:0000256" key="2">
    <source>
        <dbReference type="ARBA" id="ARBA00022763"/>
    </source>
</evidence>
<dbReference type="Gene3D" id="2.40.50.140">
    <property type="entry name" value="Nucleic acid-binding proteins"/>
    <property type="match status" value="1"/>
</dbReference>
<keyword evidence="1 6" id="KW-0963">Cytoplasm</keyword>
<dbReference type="InterPro" id="IPR012340">
    <property type="entry name" value="NA-bd_OB-fold"/>
</dbReference>
<keyword evidence="3 6" id="KW-0238">DNA-binding</keyword>
<keyword evidence="9" id="KW-1185">Reference proteome</keyword>
<evidence type="ECO:0000256" key="5">
    <source>
        <dbReference type="ARBA" id="ARBA00023204"/>
    </source>
</evidence>
<dbReference type="GO" id="GO:0048476">
    <property type="term" value="C:Holliday junction resolvase complex"/>
    <property type="evidence" value="ECO:0007669"/>
    <property type="project" value="UniProtKB-UniRule"/>
</dbReference>
<dbReference type="RefSeq" id="WP_070954545.1">
    <property type="nucleotide sequence ID" value="NZ_CP015208.1"/>
</dbReference>
<dbReference type="InterPro" id="IPR013849">
    <property type="entry name" value="DNA_helicase_Holl-junc_RuvA_I"/>
</dbReference>
<organism evidence="8 9">
    <name type="scientific">Candidatus Rhodoluna planktonica</name>
    <dbReference type="NCBI Taxonomy" id="535712"/>
    <lineage>
        <taxon>Bacteria</taxon>
        <taxon>Bacillati</taxon>
        <taxon>Actinomycetota</taxon>
        <taxon>Actinomycetes</taxon>
        <taxon>Micrococcales</taxon>
        <taxon>Microbacteriaceae</taxon>
        <taxon>Luna cluster</taxon>
        <taxon>Luna-1 subcluster</taxon>
        <taxon>Rhodoluna</taxon>
    </lineage>
</organism>
<dbReference type="GO" id="GO:0009378">
    <property type="term" value="F:four-way junction helicase activity"/>
    <property type="evidence" value="ECO:0007669"/>
    <property type="project" value="InterPro"/>
</dbReference>
<feature type="domain" description="Helix-hairpin-helix DNA-binding motif class 1" evidence="7">
    <location>
        <begin position="107"/>
        <end position="126"/>
    </location>
</feature>
<comment type="subcellular location">
    <subcellularLocation>
        <location evidence="6">Cytoplasm</location>
    </subcellularLocation>
</comment>
<dbReference type="OrthoDB" id="5293449at2"/>
<dbReference type="Gene3D" id="1.10.150.20">
    <property type="entry name" value="5' to 3' exonuclease, C-terminal subdomain"/>
    <property type="match status" value="1"/>
</dbReference>
<dbReference type="SMART" id="SM00278">
    <property type="entry name" value="HhH1"/>
    <property type="match status" value="2"/>
</dbReference>
<evidence type="ECO:0000256" key="6">
    <source>
        <dbReference type="HAMAP-Rule" id="MF_00031"/>
    </source>
</evidence>
<protein>
    <recommendedName>
        <fullName evidence="6">Holliday junction branch migration complex subunit RuvA</fullName>
    </recommendedName>
</protein>
<dbReference type="InterPro" id="IPR000085">
    <property type="entry name" value="RuvA"/>
</dbReference>
<dbReference type="Pfam" id="PF14520">
    <property type="entry name" value="HHH_5"/>
    <property type="match status" value="1"/>
</dbReference>
<dbReference type="InterPro" id="IPR003583">
    <property type="entry name" value="Hlx-hairpin-Hlx_DNA-bd_motif"/>
</dbReference>
<dbReference type="SUPFAM" id="SSF47781">
    <property type="entry name" value="RuvA domain 2-like"/>
    <property type="match status" value="1"/>
</dbReference>
<evidence type="ECO:0000313" key="8">
    <source>
        <dbReference type="EMBL" id="AOY56035.1"/>
    </source>
</evidence>
<comment type="similarity">
    <text evidence="6">Belongs to the RuvA family.</text>
</comment>
<dbReference type="Pfam" id="PF01330">
    <property type="entry name" value="RuvA_N"/>
    <property type="match status" value="1"/>
</dbReference>
<accession>A0A1D9DZ03</accession>
<dbReference type="Proteomes" id="UP000243784">
    <property type="component" value="Chromosome"/>
</dbReference>
<dbReference type="KEGG" id="rpla:A4Z71_03425"/>
<feature type="domain" description="Helix-hairpin-helix DNA-binding motif class 1" evidence="7">
    <location>
        <begin position="72"/>
        <end position="91"/>
    </location>
</feature>
<proteinExistence type="inferred from homology"/>
<dbReference type="GO" id="GO:0005524">
    <property type="term" value="F:ATP binding"/>
    <property type="evidence" value="ECO:0007669"/>
    <property type="project" value="InterPro"/>
</dbReference>
<evidence type="ECO:0000256" key="1">
    <source>
        <dbReference type="ARBA" id="ARBA00022490"/>
    </source>
</evidence>
<comment type="caution">
    <text evidence="6">Lacks conserved residue(s) required for the propagation of feature annotation.</text>
</comment>
<dbReference type="AlphaFoldDB" id="A0A1D9DZ03"/>
<dbReference type="GO" id="GO:0006310">
    <property type="term" value="P:DNA recombination"/>
    <property type="evidence" value="ECO:0007669"/>
    <property type="project" value="UniProtKB-UniRule"/>
</dbReference>
<reference evidence="8 9" key="1">
    <citation type="journal article" date="2016" name="Biochim. Biophys. Acta">
        <title>Photochemical characterization of actinorhodopsin and its functional existence in the natural host.</title>
        <authorList>
            <person name="Nakamura S."/>
            <person name="Kikukawa T."/>
            <person name="Tamogami J."/>
            <person name="Kamiya M."/>
            <person name="Aizawa T."/>
            <person name="Hahn M.W."/>
            <person name="Ihara K."/>
            <person name="Kamo N."/>
            <person name="Demura M."/>
        </authorList>
    </citation>
    <scope>NUCLEOTIDE SEQUENCE [LARGE SCALE GENOMIC DNA]</scope>
    <source>
        <strain evidence="8 9">MWH-Dar1</strain>
    </source>
</reference>
<dbReference type="GO" id="GO:0006281">
    <property type="term" value="P:DNA repair"/>
    <property type="evidence" value="ECO:0007669"/>
    <property type="project" value="UniProtKB-UniRule"/>
</dbReference>
<dbReference type="GO" id="GO:0005737">
    <property type="term" value="C:cytoplasm"/>
    <property type="evidence" value="ECO:0007669"/>
    <property type="project" value="UniProtKB-SubCell"/>
</dbReference>
<dbReference type="SUPFAM" id="SSF50249">
    <property type="entry name" value="Nucleic acid-binding proteins"/>
    <property type="match status" value="1"/>
</dbReference>
<keyword evidence="5 6" id="KW-0234">DNA repair</keyword>
<feature type="region of interest" description="Domain III" evidence="6">
    <location>
        <begin position="145"/>
        <end position="189"/>
    </location>
</feature>
<keyword evidence="2 6" id="KW-0227">DNA damage</keyword>
<evidence type="ECO:0000256" key="4">
    <source>
        <dbReference type="ARBA" id="ARBA00023172"/>
    </source>
</evidence>
<evidence type="ECO:0000256" key="3">
    <source>
        <dbReference type="ARBA" id="ARBA00023125"/>
    </source>
</evidence>
<sequence length="189" mass="19818">MIASVSGSVQSIGKSAVVVRAGNFGVSVLATATTLRSLRIGQEVELLTSLQVREDSLTLYGFSDDGQLSTFELLLTVSGIGPKVALSIIDSLTPAQIANAIQQDDDSVFRSVSGVGPKTAKLIILALSGKVTQVSSSKEPSNQENDLVEAIANLGWPSAKIRDAISQGDISKLTPAEAIREILRRLAAK</sequence>
<comment type="domain">
    <text evidence="6">Has three domains with a flexible linker between the domains II and III and assumes an 'L' shape. Domain III is highly mobile and contacts RuvB.</text>
</comment>
<dbReference type="NCBIfam" id="TIGR00084">
    <property type="entry name" value="ruvA"/>
    <property type="match status" value="1"/>
</dbReference>